<protein>
    <submittedName>
        <fullName evidence="1">Uncharacterized protein</fullName>
    </submittedName>
</protein>
<dbReference type="AlphaFoldDB" id="F2JWC0"/>
<evidence type="ECO:0000313" key="2">
    <source>
        <dbReference type="Proteomes" id="UP000001062"/>
    </source>
</evidence>
<dbReference type="EMBL" id="CP002583">
    <property type="protein sequence ID" value="ADZ89508.1"/>
    <property type="molecule type" value="Genomic_DNA"/>
</dbReference>
<organism evidence="1 2">
    <name type="scientific">Marinomonas mediterranea (strain ATCC 700492 / JCM 21426 / NBRC 103028 / MMB-1)</name>
    <dbReference type="NCBI Taxonomy" id="717774"/>
    <lineage>
        <taxon>Bacteria</taxon>
        <taxon>Pseudomonadati</taxon>
        <taxon>Pseudomonadota</taxon>
        <taxon>Gammaproteobacteria</taxon>
        <taxon>Oceanospirillales</taxon>
        <taxon>Oceanospirillaceae</taxon>
        <taxon>Marinomonas</taxon>
    </lineage>
</organism>
<dbReference type="RefSeq" id="WP_013659415.1">
    <property type="nucleotide sequence ID" value="NC_015276.1"/>
</dbReference>
<dbReference type="HOGENOM" id="CLU_169743_0_0_6"/>
<reference evidence="1 2" key="1">
    <citation type="journal article" date="2012" name="Stand. Genomic Sci.">
        <title>Complete genome sequence of the melanogenic marine bacterium Marinomonas mediterranea type strain (MMB-1(T)).</title>
        <authorList>
            <person name="Lucas-Elio P."/>
            <person name="Goodwin L."/>
            <person name="Woyke T."/>
            <person name="Pitluck S."/>
            <person name="Nolan M."/>
            <person name="Kyrpides N.C."/>
            <person name="Detter J.C."/>
            <person name="Copeland A."/>
            <person name="Teshima H."/>
            <person name="Bruce D."/>
            <person name="Detter C."/>
            <person name="Tapia R."/>
            <person name="Han S."/>
            <person name="Land M.L."/>
            <person name="Ivanova N."/>
            <person name="Mikhailova N."/>
            <person name="Johnston A.W."/>
            <person name="Sanchez-Amat A."/>
        </authorList>
    </citation>
    <scope>NUCLEOTIDE SEQUENCE [LARGE SCALE GENOMIC DNA]</scope>
    <source>
        <strain evidence="2">ATCC 700492 / JCM 21426 / NBRC 103028 / MMB-1</strain>
    </source>
</reference>
<sequence length="115" mass="12738" precursor="true">MDKGFCHIEGYEPSSLTLSVLDDIERVSRLSKVLEFGLAGTPLFQIFAGRSSYSGTGVLSAGWNATTYDWKLFQSALSSVSRLRKGMIYKHASMAYLRSIGKDKKFWRCVANAAS</sequence>
<name>F2JWC0_MARM1</name>
<dbReference type="OrthoDB" id="6267106at2"/>
<dbReference type="PATRIC" id="fig|717774.3.peg.207"/>
<gene>
    <name evidence="1" type="ordered locus">Marme_0204</name>
</gene>
<proteinExistence type="predicted"/>
<dbReference type="Proteomes" id="UP000001062">
    <property type="component" value="Chromosome"/>
</dbReference>
<accession>F2JWC0</accession>
<keyword evidence="2" id="KW-1185">Reference proteome</keyword>
<evidence type="ECO:0000313" key="1">
    <source>
        <dbReference type="EMBL" id="ADZ89508.1"/>
    </source>
</evidence>
<dbReference type="eggNOG" id="ENOG5033BWR">
    <property type="taxonomic scope" value="Bacteria"/>
</dbReference>
<dbReference type="KEGG" id="mme:Marme_0204"/>
<dbReference type="STRING" id="717774.Marme_0204"/>